<reference evidence="1" key="1">
    <citation type="journal article" date="2021" name="Proc. Natl. Acad. Sci. U.S.A.">
        <title>Three genomes in the algal genus Volvox reveal the fate of a haploid sex-determining region after a transition to homothallism.</title>
        <authorList>
            <person name="Yamamoto K."/>
            <person name="Hamaji T."/>
            <person name="Kawai-Toyooka H."/>
            <person name="Matsuzaki R."/>
            <person name="Takahashi F."/>
            <person name="Nishimura Y."/>
            <person name="Kawachi M."/>
            <person name="Noguchi H."/>
            <person name="Minakuchi Y."/>
            <person name="Umen J.G."/>
            <person name="Toyoda A."/>
            <person name="Nozaki H."/>
        </authorList>
    </citation>
    <scope>NUCLEOTIDE SEQUENCE</scope>
    <source>
        <strain evidence="1">NIES-3780</strain>
    </source>
</reference>
<protein>
    <submittedName>
        <fullName evidence="1">Uncharacterized protein</fullName>
    </submittedName>
</protein>
<proteinExistence type="predicted"/>
<evidence type="ECO:0000313" key="1">
    <source>
        <dbReference type="EMBL" id="GIL65264.1"/>
    </source>
</evidence>
<comment type="caution">
    <text evidence="1">The sequence shown here is derived from an EMBL/GenBank/DDBJ whole genome shotgun (WGS) entry which is preliminary data.</text>
</comment>
<evidence type="ECO:0000313" key="2">
    <source>
        <dbReference type="Proteomes" id="UP000747399"/>
    </source>
</evidence>
<name>A0A8J4BNR0_9CHLO</name>
<gene>
    <name evidence="1" type="ORF">Vafri_19072</name>
</gene>
<accession>A0A8J4BNR0</accession>
<sequence length="176" mass="19417">MEAATMAPSRDVSQQKLVCPRARKCRPDLSQSEQNQRSKLTSSLQAVATGGEQLGELELILQGQAPDAPNTYLGISPPVRSGFFGGAANPIQHDSTWSACAFNASHSNLQALRELDMQHSFLRCTGDYRLLLGSPDMRSFMEEVAERSSQVQSQAQQESSRHLLPFTCRAQYFAVR</sequence>
<dbReference type="Proteomes" id="UP000747399">
    <property type="component" value="Unassembled WGS sequence"/>
</dbReference>
<keyword evidence="2" id="KW-1185">Reference proteome</keyword>
<dbReference type="AlphaFoldDB" id="A0A8J4BNR0"/>
<organism evidence="1 2">
    <name type="scientific">Volvox africanus</name>
    <dbReference type="NCBI Taxonomy" id="51714"/>
    <lineage>
        <taxon>Eukaryota</taxon>
        <taxon>Viridiplantae</taxon>
        <taxon>Chlorophyta</taxon>
        <taxon>core chlorophytes</taxon>
        <taxon>Chlorophyceae</taxon>
        <taxon>CS clade</taxon>
        <taxon>Chlamydomonadales</taxon>
        <taxon>Volvocaceae</taxon>
        <taxon>Volvox</taxon>
    </lineage>
</organism>
<dbReference type="EMBL" id="BNCO01000074">
    <property type="protein sequence ID" value="GIL65264.1"/>
    <property type="molecule type" value="Genomic_DNA"/>
</dbReference>